<gene>
    <name evidence="1" type="ORF">H8E29_11870</name>
</gene>
<organism evidence="1 2">
    <name type="scientific">Candidatus Desulfolinea nitratireducens</name>
    <dbReference type="NCBI Taxonomy" id="2841698"/>
    <lineage>
        <taxon>Bacteria</taxon>
        <taxon>Bacillati</taxon>
        <taxon>Chloroflexota</taxon>
        <taxon>Anaerolineae</taxon>
        <taxon>Anaerolineales</taxon>
        <taxon>Anaerolineales incertae sedis</taxon>
        <taxon>Candidatus Desulfolinea</taxon>
    </lineage>
</organism>
<name>A0A8J6NN54_9CHLR</name>
<evidence type="ECO:0000313" key="2">
    <source>
        <dbReference type="Proteomes" id="UP000614469"/>
    </source>
</evidence>
<sequence>MPISIPTALEVFSSAAKTITAFAEFRKATTRDAWKLIEELKKNSNYFWAVIDKDIPVGEIIDKLSTAEYDRLRSISFDFKRINPKKIRRYPSLTGTDLEFLGGQETEVLIKNIYDRIKDLKDKFPYADDGTKRRWTTRVVNIQKRIFLLLRHVKA</sequence>
<protein>
    <submittedName>
        <fullName evidence="1">Uncharacterized protein</fullName>
    </submittedName>
</protein>
<dbReference type="Proteomes" id="UP000614469">
    <property type="component" value="Unassembled WGS sequence"/>
</dbReference>
<dbReference type="AlphaFoldDB" id="A0A8J6NN54"/>
<evidence type="ECO:0000313" key="1">
    <source>
        <dbReference type="EMBL" id="MBC8335956.1"/>
    </source>
</evidence>
<reference evidence="1 2" key="1">
    <citation type="submission" date="2020-08" db="EMBL/GenBank/DDBJ databases">
        <title>Bridging the membrane lipid divide: bacteria of the FCB group superphylum have the potential to synthesize archaeal ether lipids.</title>
        <authorList>
            <person name="Villanueva L."/>
            <person name="Von Meijenfeldt F.A.B."/>
            <person name="Westbye A.B."/>
            <person name="Yadav S."/>
            <person name="Hopmans E.C."/>
            <person name="Dutilh B.E."/>
            <person name="Sinninghe Damste J.S."/>
        </authorList>
    </citation>
    <scope>NUCLEOTIDE SEQUENCE [LARGE SCALE GENOMIC DNA]</scope>
    <source>
        <strain evidence="1">NIOZ-UU36</strain>
    </source>
</reference>
<accession>A0A8J6NN54</accession>
<proteinExistence type="predicted"/>
<dbReference type="EMBL" id="JACNJN010000133">
    <property type="protein sequence ID" value="MBC8335956.1"/>
    <property type="molecule type" value="Genomic_DNA"/>
</dbReference>
<comment type="caution">
    <text evidence="1">The sequence shown here is derived from an EMBL/GenBank/DDBJ whole genome shotgun (WGS) entry which is preliminary data.</text>
</comment>